<keyword evidence="1" id="KW-0472">Membrane</keyword>
<keyword evidence="3" id="KW-1185">Reference proteome</keyword>
<gene>
    <name evidence="2" type="primary">z090L</name>
    <name evidence="2" type="ORF">ATCV1_z090L</name>
</gene>
<keyword evidence="1" id="KW-1133">Transmembrane helix</keyword>
<dbReference type="KEGG" id="vg:5470714"/>
<organism evidence="2 3">
    <name type="scientific">Chlorovirus heliozoae</name>
    <dbReference type="NCBI Taxonomy" id="322019"/>
    <lineage>
        <taxon>Viruses</taxon>
        <taxon>Varidnaviria</taxon>
        <taxon>Bamfordvirae</taxon>
        <taxon>Nucleocytoviricota</taxon>
        <taxon>Megaviricetes</taxon>
        <taxon>Algavirales</taxon>
        <taxon>Phycodnaviridae</taxon>
        <taxon>Chlorovirus</taxon>
    </lineage>
</organism>
<dbReference type="RefSeq" id="YP_001426571.1">
    <property type="nucleotide sequence ID" value="NC_008724.1"/>
</dbReference>
<accession>A7K850</accession>
<sequence>MCLMSSSMFALRSLRRTSLSFCRRSKALLTFFTSFLTRLPKSWVMRTGVFAVIASIVIFVLHILFKFLTRC</sequence>
<evidence type="ECO:0000256" key="1">
    <source>
        <dbReference type="SAM" id="Phobius"/>
    </source>
</evidence>
<protein>
    <submittedName>
        <fullName evidence="2">Uncharacterized protein z090L</fullName>
    </submittedName>
</protein>
<proteinExistence type="predicted"/>
<name>A7K850_9PHYC</name>
<feature type="transmembrane region" description="Helical" evidence="1">
    <location>
        <begin position="50"/>
        <end position="68"/>
    </location>
</feature>
<dbReference type="GeneID" id="5470714"/>
<evidence type="ECO:0000313" key="3">
    <source>
        <dbReference type="Proteomes" id="UP000202420"/>
    </source>
</evidence>
<dbReference type="EMBL" id="EF101928">
    <property type="protein sequence ID" value="ABT16224.1"/>
    <property type="molecule type" value="Genomic_DNA"/>
</dbReference>
<evidence type="ECO:0000313" key="2">
    <source>
        <dbReference type="EMBL" id="ABT16224.1"/>
    </source>
</evidence>
<reference evidence="2 3" key="1">
    <citation type="submission" date="2006-09" db="EMBL/GenBank/DDBJ databases">
        <title>Sequence and annotation of the 288-kb ATCV-1 virus that infects an endosymbiotic Chlorella strain of the heliozoon Acanthocystis turfacea.</title>
        <authorList>
            <person name="Fitzgerald L.A."/>
            <person name="Graves M.V."/>
            <person name="Li X."/>
            <person name="Pfitzner A.J.P."/>
            <person name="Hartigan J."/>
            <person name="Van Etten J.L."/>
        </authorList>
    </citation>
    <scope>NUCLEOTIDE SEQUENCE [LARGE SCALE GENOMIC DNA]</scope>
    <source>
        <strain evidence="2 3">ATCV-1</strain>
    </source>
</reference>
<dbReference type="Proteomes" id="UP000202420">
    <property type="component" value="Segment"/>
</dbReference>
<keyword evidence="1" id="KW-0812">Transmembrane</keyword>